<proteinExistence type="predicted"/>
<feature type="transmembrane region" description="Helical" evidence="1">
    <location>
        <begin position="20"/>
        <end position="41"/>
    </location>
</feature>
<sequence>MAAGGPYPGMAITRSRYRTASSAGALVAFLLVLIFGSPWYVDWTQQGDRGIFLETLAWPAWDFDTNAAVRDVLGADLKAILLIVFTWLFITLLVGAQLASARGTISAIFTGWAAYMFAAALAAFLTSFLLPNPSFSAATANAAAGAGYGLIVGWIIGLATMAGRRP</sequence>
<gene>
    <name evidence="2" type="ORF">GCM10017581_060950</name>
</gene>
<evidence type="ECO:0000313" key="2">
    <source>
        <dbReference type="EMBL" id="GLL04348.1"/>
    </source>
</evidence>
<accession>A0A9W6NPI0</accession>
<evidence type="ECO:0000256" key="1">
    <source>
        <dbReference type="SAM" id="Phobius"/>
    </source>
</evidence>
<dbReference type="EMBL" id="BSFP01000044">
    <property type="protein sequence ID" value="GLL04348.1"/>
    <property type="molecule type" value="Genomic_DNA"/>
</dbReference>
<keyword evidence="1" id="KW-1133">Transmembrane helix</keyword>
<dbReference type="AlphaFoldDB" id="A0A9W6NPI0"/>
<feature type="transmembrane region" description="Helical" evidence="1">
    <location>
        <begin position="79"/>
        <end position="100"/>
    </location>
</feature>
<reference evidence="2" key="2">
    <citation type="submission" date="2023-01" db="EMBL/GenBank/DDBJ databases">
        <authorList>
            <person name="Sun Q."/>
            <person name="Evtushenko L."/>
        </authorList>
    </citation>
    <scope>NUCLEOTIDE SEQUENCE</scope>
    <source>
        <strain evidence="2">VKM Ac-1321</strain>
    </source>
</reference>
<keyword evidence="1" id="KW-0812">Transmembrane</keyword>
<dbReference type="Proteomes" id="UP001143480">
    <property type="component" value="Unassembled WGS sequence"/>
</dbReference>
<comment type="caution">
    <text evidence="2">The sequence shown here is derived from an EMBL/GenBank/DDBJ whole genome shotgun (WGS) entry which is preliminary data.</text>
</comment>
<feature type="transmembrane region" description="Helical" evidence="1">
    <location>
        <begin position="112"/>
        <end position="130"/>
    </location>
</feature>
<feature type="transmembrane region" description="Helical" evidence="1">
    <location>
        <begin position="142"/>
        <end position="162"/>
    </location>
</feature>
<evidence type="ECO:0000313" key="3">
    <source>
        <dbReference type="Proteomes" id="UP001143480"/>
    </source>
</evidence>
<keyword evidence="3" id="KW-1185">Reference proteome</keyword>
<reference evidence="2" key="1">
    <citation type="journal article" date="2014" name="Int. J. Syst. Evol. Microbiol.">
        <title>Complete genome sequence of Corynebacterium casei LMG S-19264T (=DSM 44701T), isolated from a smear-ripened cheese.</title>
        <authorList>
            <consortium name="US DOE Joint Genome Institute (JGI-PGF)"/>
            <person name="Walter F."/>
            <person name="Albersmeier A."/>
            <person name="Kalinowski J."/>
            <person name="Ruckert C."/>
        </authorList>
    </citation>
    <scope>NUCLEOTIDE SEQUENCE</scope>
    <source>
        <strain evidence="2">VKM Ac-1321</strain>
    </source>
</reference>
<keyword evidence="1" id="KW-0472">Membrane</keyword>
<name>A0A9W6NPI0_9ACTN</name>
<protein>
    <submittedName>
        <fullName evidence="2">Uncharacterized protein</fullName>
    </submittedName>
</protein>
<organism evidence="2 3">
    <name type="scientific">Dactylosporangium matsuzakiense</name>
    <dbReference type="NCBI Taxonomy" id="53360"/>
    <lineage>
        <taxon>Bacteria</taxon>
        <taxon>Bacillati</taxon>
        <taxon>Actinomycetota</taxon>
        <taxon>Actinomycetes</taxon>
        <taxon>Micromonosporales</taxon>
        <taxon>Micromonosporaceae</taxon>
        <taxon>Dactylosporangium</taxon>
    </lineage>
</organism>